<reference evidence="2 3" key="1">
    <citation type="submission" date="2024-07" db="EMBL/GenBank/DDBJ databases">
        <title>Section-level genome sequencing and comparative genomics of Aspergillus sections Usti and Cavernicolus.</title>
        <authorList>
            <consortium name="Lawrence Berkeley National Laboratory"/>
            <person name="Nybo J.L."/>
            <person name="Vesth T.C."/>
            <person name="Theobald S."/>
            <person name="Frisvad J.C."/>
            <person name="Larsen T.O."/>
            <person name="Kjaerboelling I."/>
            <person name="Rothschild-Mancinelli K."/>
            <person name="Lyhne E.K."/>
            <person name="Kogle M.E."/>
            <person name="Barry K."/>
            <person name="Clum A."/>
            <person name="Na H."/>
            <person name="Ledsgaard L."/>
            <person name="Lin J."/>
            <person name="Lipzen A."/>
            <person name="Kuo A."/>
            <person name="Riley R."/>
            <person name="Mondo S."/>
            <person name="Labutti K."/>
            <person name="Haridas S."/>
            <person name="Pangalinan J."/>
            <person name="Salamov A.A."/>
            <person name="Simmons B.A."/>
            <person name="Magnuson J.K."/>
            <person name="Chen J."/>
            <person name="Drula E."/>
            <person name="Henrissat B."/>
            <person name="Wiebenga A."/>
            <person name="Lubbers R.J."/>
            <person name="Gomes A.C."/>
            <person name="Makela M.R."/>
            <person name="Stajich J."/>
            <person name="Grigoriev I.V."/>
            <person name="Mortensen U.H."/>
            <person name="De Vries R.P."/>
            <person name="Baker S.E."/>
            <person name="Andersen M.R."/>
        </authorList>
    </citation>
    <scope>NUCLEOTIDE SEQUENCE [LARGE SCALE GENOMIC DNA]</scope>
    <source>
        <strain evidence="2 3">CBS 588.65</strain>
    </source>
</reference>
<protein>
    <recommendedName>
        <fullName evidence="1">PKD domain-containing protein</fullName>
    </recommendedName>
</protein>
<dbReference type="InterPro" id="IPR013783">
    <property type="entry name" value="Ig-like_fold"/>
</dbReference>
<evidence type="ECO:0000313" key="3">
    <source>
        <dbReference type="Proteomes" id="UP001610334"/>
    </source>
</evidence>
<dbReference type="Pfam" id="PF00801">
    <property type="entry name" value="PKD"/>
    <property type="match status" value="1"/>
</dbReference>
<evidence type="ECO:0000259" key="1">
    <source>
        <dbReference type="Pfam" id="PF00801"/>
    </source>
</evidence>
<comment type="caution">
    <text evidence="2">The sequence shown here is derived from an EMBL/GenBank/DDBJ whole genome shotgun (WGS) entry which is preliminary data.</text>
</comment>
<dbReference type="Gene3D" id="2.60.40.10">
    <property type="entry name" value="Immunoglobulins"/>
    <property type="match status" value="1"/>
</dbReference>
<dbReference type="SUPFAM" id="SSF49299">
    <property type="entry name" value="PKD domain"/>
    <property type="match status" value="1"/>
</dbReference>
<accession>A0ABR4H348</accession>
<keyword evidence="3" id="KW-1185">Reference proteome</keyword>
<dbReference type="InterPro" id="IPR035986">
    <property type="entry name" value="PKD_dom_sf"/>
</dbReference>
<evidence type="ECO:0000313" key="2">
    <source>
        <dbReference type="EMBL" id="KAL2809883.1"/>
    </source>
</evidence>
<dbReference type="InterPro" id="IPR000601">
    <property type="entry name" value="PKD_dom"/>
</dbReference>
<proteinExistence type="predicted"/>
<name>A0ABR4H348_9EURO</name>
<feature type="domain" description="PKD" evidence="1">
    <location>
        <begin position="555"/>
        <end position="643"/>
    </location>
</feature>
<gene>
    <name evidence="2" type="ORF">BJX63DRAFT_445034</name>
</gene>
<dbReference type="Proteomes" id="UP001610334">
    <property type="component" value="Unassembled WGS sequence"/>
</dbReference>
<sequence>MPAPTPECIALTPDGPLQITPDCIDPIYNTPIITSATDETSPVPHHKVSGYFNNTLVDFNIYFPPKTKQSWSSRFFQLVYPLQNSTAEDESIAFSVDSGAYTLRVAGRVGYRGEAAAAKFSRRVACQYYEGKDTSCERIYGYIYGGSGGSLQTIGAMENTIGVWDGGLALVQAVPISNPNNFGICALATLVLESKAELVGDALRPGGSGDPFTGLESHERLVLEEVTALGVPFYSWDTFSDAGAGRAGLYEVMRTLVIATVKGVDPGYVEDFWNREGYAGAEDSDLGRFFRGVLVEYNDTVQSVELGGDGVPVGITLSKVPQGSPIGLEFTILDEDHELGSFTGIFNETDKSVSIYSDNNATILAYISEGAQLQINNRWYLAVHTYHRHQVPPAEDGYYGYDYLRDANGEPLYPQRDIFLAPTNSISASGGGTHTGNIKAKVIVMDNLLDNGAFPWHADWYKHQVQAALGDQFDDNYRLYFNEHADHFMGPVAQASQTRIVDFTGLYEQLLRDLSGWVEEGREPPLQTQYQVENGQVIVPASASNRGGIQPAVVLTVNAANRTDIDAGDSVRLKVTAKVPPGAGKIVSVEWDFYGTGGFVAGDLGQPCEKLSTVVRHVYDTAGTYLPAVRVASHRDGDTDTLFARALNLGRARVVVH</sequence>
<dbReference type="EMBL" id="JBFXLT010000080">
    <property type="protein sequence ID" value="KAL2809883.1"/>
    <property type="molecule type" value="Genomic_DNA"/>
</dbReference>
<organism evidence="2 3">
    <name type="scientific">Aspergillus granulosus</name>
    <dbReference type="NCBI Taxonomy" id="176169"/>
    <lineage>
        <taxon>Eukaryota</taxon>
        <taxon>Fungi</taxon>
        <taxon>Dikarya</taxon>
        <taxon>Ascomycota</taxon>
        <taxon>Pezizomycotina</taxon>
        <taxon>Eurotiomycetes</taxon>
        <taxon>Eurotiomycetidae</taxon>
        <taxon>Eurotiales</taxon>
        <taxon>Aspergillaceae</taxon>
        <taxon>Aspergillus</taxon>
        <taxon>Aspergillus subgen. Nidulantes</taxon>
    </lineage>
</organism>